<keyword evidence="8" id="KW-0325">Glycoprotein</keyword>
<keyword evidence="5" id="KW-0732">Signal</keyword>
<organism evidence="11 12">
    <name type="scientific">Purpureocillium lavendulum</name>
    <dbReference type="NCBI Taxonomy" id="1247861"/>
    <lineage>
        <taxon>Eukaryota</taxon>
        <taxon>Fungi</taxon>
        <taxon>Dikarya</taxon>
        <taxon>Ascomycota</taxon>
        <taxon>Pezizomycotina</taxon>
        <taxon>Sordariomycetes</taxon>
        <taxon>Hypocreomycetidae</taxon>
        <taxon>Hypocreales</taxon>
        <taxon>Ophiocordycipitaceae</taxon>
        <taxon>Purpureocillium</taxon>
    </lineage>
</organism>
<keyword evidence="12" id="KW-1185">Reference proteome</keyword>
<keyword evidence="9" id="KW-0326">Glycosidase</keyword>
<dbReference type="SUPFAM" id="SSF48208">
    <property type="entry name" value="Six-hairpin glycosidases"/>
    <property type="match status" value="1"/>
</dbReference>
<evidence type="ECO:0000256" key="9">
    <source>
        <dbReference type="ARBA" id="ARBA00023295"/>
    </source>
</evidence>
<dbReference type="PANTHER" id="PTHR12145">
    <property type="entry name" value="MANNAN ENDO-1,6-ALPHA-MANNOSIDASE DCW1"/>
    <property type="match status" value="1"/>
</dbReference>
<protein>
    <recommendedName>
        <fullName evidence="4">mannan endo-1,6-alpha-mannosidase</fullName>
        <ecNumber evidence="4">3.2.1.101</ecNumber>
    </recommendedName>
</protein>
<evidence type="ECO:0000256" key="6">
    <source>
        <dbReference type="ARBA" id="ARBA00022801"/>
    </source>
</evidence>
<evidence type="ECO:0000256" key="2">
    <source>
        <dbReference type="ARBA" id="ARBA00004308"/>
    </source>
</evidence>
<evidence type="ECO:0000256" key="3">
    <source>
        <dbReference type="ARBA" id="ARBA00009699"/>
    </source>
</evidence>
<dbReference type="AlphaFoldDB" id="A0AB34FZ72"/>
<dbReference type="Gene3D" id="1.50.10.20">
    <property type="match status" value="1"/>
</dbReference>
<evidence type="ECO:0000313" key="11">
    <source>
        <dbReference type="EMBL" id="KAJ6444419.1"/>
    </source>
</evidence>
<name>A0AB34FZ72_9HYPO</name>
<gene>
    <name evidence="11" type="ORF">O9K51_02813</name>
</gene>
<comment type="similarity">
    <text evidence="3">Belongs to the glycosyl hydrolase 76 family.</text>
</comment>
<keyword evidence="6 11" id="KW-0378">Hydrolase</keyword>
<feature type="region of interest" description="Disordered" evidence="10">
    <location>
        <begin position="448"/>
        <end position="494"/>
    </location>
</feature>
<dbReference type="InterPro" id="IPR014480">
    <property type="entry name" value="Mannan-1_6-alpha_mannosidase"/>
</dbReference>
<evidence type="ECO:0000256" key="7">
    <source>
        <dbReference type="ARBA" id="ARBA00023136"/>
    </source>
</evidence>
<dbReference type="EC" id="3.2.1.101" evidence="4"/>
<evidence type="ECO:0000256" key="8">
    <source>
        <dbReference type="ARBA" id="ARBA00023180"/>
    </source>
</evidence>
<dbReference type="GO" id="GO:0008496">
    <property type="term" value="F:mannan endo-1,6-alpha-mannosidase activity"/>
    <property type="evidence" value="ECO:0007669"/>
    <property type="project" value="UniProtKB-EC"/>
</dbReference>
<dbReference type="FunFam" id="1.50.10.20:FF:000006">
    <property type="entry name" value="Mannan endo-1,6-alpha-mannosidase"/>
    <property type="match status" value="1"/>
</dbReference>
<comment type="catalytic activity">
    <reaction evidence="1">
        <text>Random hydrolysis of (1-&gt;6)-alpha-D-mannosidic linkages in unbranched (1-&gt;6)-mannans.</text>
        <dbReference type="EC" id="3.2.1.101"/>
    </reaction>
</comment>
<comment type="caution">
    <text evidence="11">The sequence shown here is derived from an EMBL/GenBank/DDBJ whole genome shotgun (WGS) entry which is preliminary data.</text>
</comment>
<reference evidence="11" key="1">
    <citation type="submission" date="2023-01" db="EMBL/GenBank/DDBJ databases">
        <title>The growth and conidiation of Purpureocillium lavendulum are regulated by nitrogen source and histone H3K14 acetylation.</title>
        <authorList>
            <person name="Tang P."/>
            <person name="Han J."/>
            <person name="Zhang C."/>
            <person name="Tang P."/>
            <person name="Qi F."/>
            <person name="Zhang K."/>
            <person name="Liang L."/>
        </authorList>
    </citation>
    <scope>NUCLEOTIDE SEQUENCE</scope>
    <source>
        <strain evidence="11">YMF1.00683</strain>
    </source>
</reference>
<proteinExistence type="inferred from homology"/>
<evidence type="ECO:0000256" key="10">
    <source>
        <dbReference type="SAM" id="MobiDB-lite"/>
    </source>
</evidence>
<evidence type="ECO:0000313" key="12">
    <source>
        <dbReference type="Proteomes" id="UP001163105"/>
    </source>
</evidence>
<dbReference type="InterPro" id="IPR008928">
    <property type="entry name" value="6-hairpin_glycosidase_sf"/>
</dbReference>
<evidence type="ECO:0000256" key="5">
    <source>
        <dbReference type="ARBA" id="ARBA00022729"/>
    </source>
</evidence>
<dbReference type="GO" id="GO:0012505">
    <property type="term" value="C:endomembrane system"/>
    <property type="evidence" value="ECO:0007669"/>
    <property type="project" value="UniProtKB-SubCell"/>
</dbReference>
<evidence type="ECO:0000256" key="1">
    <source>
        <dbReference type="ARBA" id="ARBA00001452"/>
    </source>
</evidence>
<dbReference type="Proteomes" id="UP001163105">
    <property type="component" value="Unassembled WGS sequence"/>
</dbReference>
<dbReference type="EMBL" id="JAQHRD010000002">
    <property type="protein sequence ID" value="KAJ6444419.1"/>
    <property type="molecule type" value="Genomic_DNA"/>
</dbReference>
<sequence length="520" mass="57304">MGPLIPNYIEPYITQHIITHLPQHFNMVNFVKSGAPVLAALSGIIAPKDLKIDSPSSIRNVAATVAHDAMSYYKGNTTTDPNSVDIGDVPDPYYWWVAGALWGAMLDYYHYTQDPSYNDVVLQALLHPTNLAPTFDYVPKEHAKEEGNDDLFFWGSAVMSAAERNFPQPNEKAPAWIDIAANVFNSLISRWDAGNCNGGMLWQIYPDNPNGMTYKNSISNGGLFQLAARLARATGNQTYLDWAQKTWDWSAEVGIIDPTSFHIYDGVDIKTSCKVVNKASFTYTSGVYIYGAAVMANHTGKKEWVERTSKLIDGAGWFFQNGGQAKNVMYEAACEPNDKCNYDMITFKGYLSRFMWQTSVMVPSLRQKIEDYMFPSVKAAASVCTGGKTGRECGMKWYTGSFDNKPGLGPQMCALEAIQGLLIHDAPAPLKGDDIKLVRDTKWKPLDTYKPDTAKTSKRAVSPPPRTSRRDVSPPPKTSRRGVSSPTKRSDAAGRLLRGGETVALVVFGVATTVAAWVLA</sequence>
<dbReference type="PANTHER" id="PTHR12145:SF38">
    <property type="entry name" value="MANNAN ENDO-1,6-ALPHA-MANNOSIDASE"/>
    <property type="match status" value="1"/>
</dbReference>
<dbReference type="Pfam" id="PF03663">
    <property type="entry name" value="Glyco_hydro_76"/>
    <property type="match status" value="1"/>
</dbReference>
<keyword evidence="7" id="KW-0472">Membrane</keyword>
<dbReference type="GO" id="GO:0016052">
    <property type="term" value="P:carbohydrate catabolic process"/>
    <property type="evidence" value="ECO:0007669"/>
    <property type="project" value="InterPro"/>
</dbReference>
<dbReference type="GO" id="GO:0009272">
    <property type="term" value="P:fungal-type cell wall biogenesis"/>
    <property type="evidence" value="ECO:0007669"/>
    <property type="project" value="TreeGrafter"/>
</dbReference>
<accession>A0AB34FZ72</accession>
<evidence type="ECO:0000256" key="4">
    <source>
        <dbReference type="ARBA" id="ARBA00012350"/>
    </source>
</evidence>
<dbReference type="InterPro" id="IPR005198">
    <property type="entry name" value="Glyco_hydro_76"/>
</dbReference>
<comment type="subcellular location">
    <subcellularLocation>
        <location evidence="2">Endomembrane system</location>
    </subcellularLocation>
</comment>